<evidence type="ECO:0000313" key="11">
    <source>
        <dbReference type="EMBL" id="BBD99553.1"/>
    </source>
</evidence>
<keyword evidence="7 10" id="KW-0067">ATP-binding</keyword>
<dbReference type="CDD" id="cd02021">
    <property type="entry name" value="GntK"/>
    <property type="match status" value="1"/>
</dbReference>
<evidence type="ECO:0000256" key="7">
    <source>
        <dbReference type="ARBA" id="ARBA00022840"/>
    </source>
</evidence>
<comment type="similarity">
    <text evidence="2 10">Belongs to the gluconokinase GntK/GntV family.</text>
</comment>
<dbReference type="Proteomes" id="UP000279959">
    <property type="component" value="Chromosome"/>
</dbReference>
<dbReference type="FunFam" id="3.40.50.300:FF:000522">
    <property type="entry name" value="Gluconokinase"/>
    <property type="match status" value="1"/>
</dbReference>
<dbReference type="RefSeq" id="WP_408641246.1">
    <property type="nucleotide sequence ID" value="NZ_AP018664.1"/>
</dbReference>
<dbReference type="EC" id="2.7.1.12" evidence="3 10"/>
<dbReference type="PANTHER" id="PTHR43442:SF3">
    <property type="entry name" value="GLUCONOKINASE-RELATED"/>
    <property type="match status" value="1"/>
</dbReference>
<dbReference type="KEGG" id="sami:SAMIE_1030540"/>
<evidence type="ECO:0000313" key="12">
    <source>
        <dbReference type="Proteomes" id="UP000279959"/>
    </source>
</evidence>
<evidence type="ECO:0000256" key="9">
    <source>
        <dbReference type="ARBA" id="ARBA00048090"/>
    </source>
</evidence>
<accession>A0A494W4L2</accession>
<dbReference type="InterPro" id="IPR027417">
    <property type="entry name" value="P-loop_NTPase"/>
</dbReference>
<dbReference type="NCBIfam" id="TIGR01313">
    <property type="entry name" value="therm_gnt_kin"/>
    <property type="match status" value="1"/>
</dbReference>
<dbReference type="PANTHER" id="PTHR43442">
    <property type="entry name" value="GLUCONOKINASE-RELATED"/>
    <property type="match status" value="1"/>
</dbReference>
<evidence type="ECO:0000256" key="5">
    <source>
        <dbReference type="ARBA" id="ARBA00022741"/>
    </source>
</evidence>
<keyword evidence="8" id="KW-0311">Gluconate utilization</keyword>
<dbReference type="GO" id="GO:0005737">
    <property type="term" value="C:cytoplasm"/>
    <property type="evidence" value="ECO:0007669"/>
    <property type="project" value="TreeGrafter"/>
</dbReference>
<dbReference type="SUPFAM" id="SSF52540">
    <property type="entry name" value="P-loop containing nucleoside triphosphate hydrolases"/>
    <property type="match status" value="1"/>
</dbReference>
<comment type="pathway">
    <text evidence="1">Carbohydrate acid metabolism.</text>
</comment>
<sequence>MPASPSSSPLAIIVMGVSGCGKSTLGALLADALDCPFLEGDSFHSAQAVEKMRSGQPLSDEDRWPWLERLGHATATAMWTGGAAVAACSALRRCYRDQLREAIGGQVRFVLLDHDRDALLERVSGRPGHYMPASLLDSQLATLEWPGEDEEVMILRTDAAPEELRDAALRWLR</sequence>
<name>A0A494W4L2_9SPHN</name>
<dbReference type="EMBL" id="AP018664">
    <property type="protein sequence ID" value="BBD99553.1"/>
    <property type="molecule type" value="Genomic_DNA"/>
</dbReference>
<dbReference type="AlphaFoldDB" id="A0A494W4L2"/>
<dbReference type="GO" id="GO:0005524">
    <property type="term" value="F:ATP binding"/>
    <property type="evidence" value="ECO:0007669"/>
    <property type="project" value="UniProtKB-KW"/>
</dbReference>
<evidence type="ECO:0000256" key="6">
    <source>
        <dbReference type="ARBA" id="ARBA00022777"/>
    </source>
</evidence>
<evidence type="ECO:0000256" key="8">
    <source>
        <dbReference type="ARBA" id="ARBA00023064"/>
    </source>
</evidence>
<evidence type="ECO:0000256" key="2">
    <source>
        <dbReference type="ARBA" id="ARBA00008420"/>
    </source>
</evidence>
<keyword evidence="4 10" id="KW-0808">Transferase</keyword>
<proteinExistence type="inferred from homology"/>
<evidence type="ECO:0000256" key="10">
    <source>
        <dbReference type="RuleBase" id="RU363066"/>
    </source>
</evidence>
<dbReference type="GO" id="GO:0046316">
    <property type="term" value="F:gluconokinase activity"/>
    <property type="evidence" value="ECO:0007669"/>
    <property type="project" value="UniProtKB-EC"/>
</dbReference>
<dbReference type="InterPro" id="IPR006001">
    <property type="entry name" value="Therm_gnt_kin"/>
</dbReference>
<keyword evidence="12" id="KW-1185">Reference proteome</keyword>
<evidence type="ECO:0000256" key="1">
    <source>
        <dbReference type="ARBA" id="ARBA00004761"/>
    </source>
</evidence>
<dbReference type="Pfam" id="PF13671">
    <property type="entry name" value="AAA_33"/>
    <property type="match status" value="1"/>
</dbReference>
<comment type="catalytic activity">
    <reaction evidence="9 10">
        <text>D-gluconate + ATP = 6-phospho-D-gluconate + ADP + H(+)</text>
        <dbReference type="Rhea" id="RHEA:19433"/>
        <dbReference type="ChEBI" id="CHEBI:15378"/>
        <dbReference type="ChEBI" id="CHEBI:18391"/>
        <dbReference type="ChEBI" id="CHEBI:30616"/>
        <dbReference type="ChEBI" id="CHEBI:58759"/>
        <dbReference type="ChEBI" id="CHEBI:456216"/>
        <dbReference type="EC" id="2.7.1.12"/>
    </reaction>
</comment>
<dbReference type="GO" id="GO:0019521">
    <property type="term" value="P:D-gluconate metabolic process"/>
    <property type="evidence" value="ECO:0007669"/>
    <property type="project" value="UniProtKB-KW"/>
</dbReference>
<evidence type="ECO:0000256" key="3">
    <source>
        <dbReference type="ARBA" id="ARBA00012054"/>
    </source>
</evidence>
<keyword evidence="6 10" id="KW-0418">Kinase</keyword>
<reference evidence="11 12" key="1">
    <citation type="submission" date="2018-05" db="EMBL/GenBank/DDBJ databases">
        <title>Complete Genome Sequence of the Nonylphenol-Degrading Bacterium Sphingobium amiense DSM 16289T.</title>
        <authorList>
            <person name="Ootsuka M."/>
            <person name="Nishizawa T."/>
            <person name="Ohta H."/>
        </authorList>
    </citation>
    <scope>NUCLEOTIDE SEQUENCE [LARGE SCALE GENOMIC DNA]</scope>
    <source>
        <strain evidence="11 12">DSM 16289</strain>
    </source>
</reference>
<keyword evidence="5 10" id="KW-0547">Nucleotide-binding</keyword>
<evidence type="ECO:0000256" key="4">
    <source>
        <dbReference type="ARBA" id="ARBA00022679"/>
    </source>
</evidence>
<dbReference type="Gene3D" id="3.40.50.300">
    <property type="entry name" value="P-loop containing nucleotide triphosphate hydrolases"/>
    <property type="match status" value="1"/>
</dbReference>
<gene>
    <name evidence="11" type="ORF">SAMIE_1030540</name>
</gene>
<protein>
    <recommendedName>
        <fullName evidence="3 10">Gluconokinase</fullName>
        <ecNumber evidence="3 10">2.7.1.12</ecNumber>
    </recommendedName>
</protein>
<organism evidence="11 12">
    <name type="scientific">Sphingobium amiense</name>
    <dbReference type="NCBI Taxonomy" id="135719"/>
    <lineage>
        <taxon>Bacteria</taxon>
        <taxon>Pseudomonadati</taxon>
        <taxon>Pseudomonadota</taxon>
        <taxon>Alphaproteobacteria</taxon>
        <taxon>Sphingomonadales</taxon>
        <taxon>Sphingomonadaceae</taxon>
        <taxon>Sphingobium</taxon>
    </lineage>
</organism>